<dbReference type="Proteomes" id="UP000078200">
    <property type="component" value="Unassembled WGS sequence"/>
</dbReference>
<dbReference type="VEuPathDB" id="VectorBase:GAUT003126"/>
<evidence type="ECO:0000313" key="2">
    <source>
        <dbReference type="Proteomes" id="UP000078200"/>
    </source>
</evidence>
<evidence type="ECO:0000313" key="1">
    <source>
        <dbReference type="EnsemblMetazoa" id="GAUT003126-PA"/>
    </source>
</evidence>
<organism evidence="1 2">
    <name type="scientific">Glossina austeni</name>
    <name type="common">Savannah tsetse fly</name>
    <dbReference type="NCBI Taxonomy" id="7395"/>
    <lineage>
        <taxon>Eukaryota</taxon>
        <taxon>Metazoa</taxon>
        <taxon>Ecdysozoa</taxon>
        <taxon>Arthropoda</taxon>
        <taxon>Hexapoda</taxon>
        <taxon>Insecta</taxon>
        <taxon>Pterygota</taxon>
        <taxon>Neoptera</taxon>
        <taxon>Endopterygota</taxon>
        <taxon>Diptera</taxon>
        <taxon>Brachycera</taxon>
        <taxon>Muscomorpha</taxon>
        <taxon>Hippoboscoidea</taxon>
        <taxon>Glossinidae</taxon>
        <taxon>Glossina</taxon>
    </lineage>
</organism>
<keyword evidence="2" id="KW-1185">Reference proteome</keyword>
<dbReference type="AlphaFoldDB" id="A0A1A9UFE4"/>
<sequence length="144" mass="16424">MSSFHFRFKPGNHGCPDGDMTAAANYAHLLLCCIILDTYQTKARSDLNDVNNRKIQRQQKRRSCHNHLLTNGASLHRTLKTNTSIAQRKKGQVSRAIKWIQRNCEQFKKFSSTIEDAISQRKTLQFITTVGLKAKTPTIPQNPK</sequence>
<protein>
    <submittedName>
        <fullName evidence="1">Uncharacterized protein</fullName>
    </submittedName>
</protein>
<dbReference type="EnsemblMetazoa" id="GAUT003126-RA">
    <property type="protein sequence ID" value="GAUT003126-PA"/>
    <property type="gene ID" value="GAUT003126"/>
</dbReference>
<accession>A0A1A9UFE4</accession>
<name>A0A1A9UFE4_GLOAU</name>
<proteinExistence type="predicted"/>
<reference evidence="1" key="1">
    <citation type="submission" date="2020-05" db="UniProtKB">
        <authorList>
            <consortium name="EnsemblMetazoa"/>
        </authorList>
    </citation>
    <scope>IDENTIFICATION</scope>
    <source>
        <strain evidence="1">TTRI</strain>
    </source>
</reference>